<dbReference type="Gene3D" id="2.40.128.260">
    <property type="entry name" value="Type IV secretion system, VirB10/TraB/TrbI"/>
    <property type="match status" value="1"/>
</dbReference>
<gene>
    <name evidence="8" type="ORF">SPPYR_1535</name>
</gene>
<accession>A0A1Y5PVL1</accession>
<dbReference type="InterPro" id="IPR005498">
    <property type="entry name" value="T4SS_VirB10/TraB/TrbI"/>
</dbReference>
<organism evidence="8">
    <name type="scientific">uncultured Sphingopyxis sp</name>
    <dbReference type="NCBI Taxonomy" id="310581"/>
    <lineage>
        <taxon>Bacteria</taxon>
        <taxon>Pseudomonadati</taxon>
        <taxon>Pseudomonadota</taxon>
        <taxon>Alphaproteobacteria</taxon>
        <taxon>Sphingomonadales</taxon>
        <taxon>Sphingomonadaceae</taxon>
        <taxon>Sphingopyxis</taxon>
        <taxon>environmental samples</taxon>
    </lineage>
</organism>
<dbReference type="RefSeq" id="WP_184101021.1">
    <property type="nucleotide sequence ID" value="NZ_LT598653.1"/>
</dbReference>
<feature type="region of interest" description="Disordered" evidence="6">
    <location>
        <begin position="1"/>
        <end position="26"/>
    </location>
</feature>
<evidence type="ECO:0000256" key="5">
    <source>
        <dbReference type="ARBA" id="ARBA00023136"/>
    </source>
</evidence>
<evidence type="ECO:0000256" key="6">
    <source>
        <dbReference type="SAM" id="MobiDB-lite"/>
    </source>
</evidence>
<dbReference type="EMBL" id="LT598653">
    <property type="protein sequence ID" value="SBV32655.1"/>
    <property type="molecule type" value="Genomic_DNA"/>
</dbReference>
<evidence type="ECO:0000313" key="8">
    <source>
        <dbReference type="EMBL" id="SBV32655.1"/>
    </source>
</evidence>
<keyword evidence="3 7" id="KW-0812">Transmembrane</keyword>
<dbReference type="CDD" id="cd16429">
    <property type="entry name" value="VirB10"/>
    <property type="match status" value="1"/>
</dbReference>
<evidence type="ECO:0000256" key="7">
    <source>
        <dbReference type="SAM" id="Phobius"/>
    </source>
</evidence>
<proteinExistence type="inferred from homology"/>
<evidence type="ECO:0000256" key="2">
    <source>
        <dbReference type="ARBA" id="ARBA00010265"/>
    </source>
</evidence>
<comment type="subcellular location">
    <subcellularLocation>
        <location evidence="1">Membrane</location>
        <topology evidence="1">Single-pass membrane protein</topology>
    </subcellularLocation>
</comment>
<feature type="transmembrane region" description="Helical" evidence="7">
    <location>
        <begin position="50"/>
        <end position="70"/>
    </location>
</feature>
<keyword evidence="4 7" id="KW-1133">Transmembrane helix</keyword>
<dbReference type="InterPro" id="IPR042217">
    <property type="entry name" value="T4SS_VirB10/TrbI"/>
</dbReference>
<evidence type="ECO:0000256" key="1">
    <source>
        <dbReference type="ARBA" id="ARBA00004167"/>
    </source>
</evidence>
<dbReference type="GO" id="GO:0016020">
    <property type="term" value="C:membrane"/>
    <property type="evidence" value="ECO:0007669"/>
    <property type="project" value="UniProtKB-SubCell"/>
</dbReference>
<dbReference type="AlphaFoldDB" id="A0A1Y5PVL1"/>
<feature type="region of interest" description="Disordered" evidence="6">
    <location>
        <begin position="128"/>
        <end position="148"/>
    </location>
</feature>
<evidence type="ECO:0000256" key="3">
    <source>
        <dbReference type="ARBA" id="ARBA00022692"/>
    </source>
</evidence>
<name>A0A1Y5PVL1_9SPHN</name>
<reference evidence="8" key="1">
    <citation type="submission" date="2016-03" db="EMBL/GenBank/DDBJ databases">
        <authorList>
            <person name="Ploux O."/>
        </authorList>
    </citation>
    <scope>NUCLEOTIDE SEQUENCE</scope>
    <source>
        <strain evidence="8">UC10</strain>
    </source>
</reference>
<comment type="similarity">
    <text evidence="2">Belongs to the TrbI/VirB10 family.</text>
</comment>
<evidence type="ECO:0000256" key="4">
    <source>
        <dbReference type="ARBA" id="ARBA00022989"/>
    </source>
</evidence>
<keyword evidence="5 7" id="KW-0472">Membrane</keyword>
<sequence>MSAPESVAPHDGGEAATGDRPIERPIAKVDPETLVLRGTPRRVARFRREIIIGVAATGALAIAIVTWVALEPASFRLAANGGEMFEKGPGKAPEALAGAPGRYDEIPKLGPPLPGDLGRPILEHRRKLDGQYPSPDAKGDAAAAAEAERERRIAEVAAARQSAVMMSLGSTRPTTPAAVEARAVAAGPEEAASALPSRASGTAGSANVSPHRIEAAASPWLVTSGSVIAASLVTGLNSELPGIVIAQVSENVFDSVTGRTLLIPQGARLIGRYESNTSYSQQRAFVIWQRIIWPDGSSLTLEDAPASDPSGYAGIRDRIDAHGWQLIKGVALSTLLGVGTELGTGNGESELVRAMREAAQQSGARAGDRLVERGLEIRPTMVVRPGWPVRVLVHRDLVLAPWRG</sequence>
<dbReference type="KEGG" id="sphu:SPPYR_1535"/>
<dbReference type="Pfam" id="PF03743">
    <property type="entry name" value="TrbI"/>
    <property type="match status" value="1"/>
</dbReference>
<protein>
    <submittedName>
        <fullName evidence="8">Type IV secretory pathway, VirB10 component</fullName>
    </submittedName>
</protein>